<evidence type="ECO:0000313" key="1">
    <source>
        <dbReference type="EMBL" id="CAJ71894.1"/>
    </source>
</evidence>
<reference evidence="1" key="2">
    <citation type="submission" date="2006-01" db="EMBL/GenBank/DDBJ databases">
        <authorList>
            <person name="Genoscope"/>
        </authorList>
    </citation>
    <scope>NUCLEOTIDE SEQUENCE</scope>
</reference>
<name>Q1PXE9_KUEST</name>
<dbReference type="RefSeq" id="WP_169703668.1">
    <property type="nucleotide sequence ID" value="NZ_OCTL01000082.1"/>
</dbReference>
<dbReference type="InterPro" id="IPR013406">
    <property type="entry name" value="CHP02574_addiction_mod"/>
</dbReference>
<reference evidence="1" key="1">
    <citation type="journal article" date="2006" name="Nature">
        <title>Deciphering the evolution and metabolism of an anammox bacterium from a community genome.</title>
        <authorList>
            <person name="Strous M."/>
            <person name="Pelletier E."/>
            <person name="Mangenot S."/>
            <person name="Rattei T."/>
            <person name="Lehner A."/>
            <person name="Taylor M.W."/>
            <person name="Horn M."/>
            <person name="Daims H."/>
            <person name="Bartol-Mavel D."/>
            <person name="Wincker P."/>
            <person name="Barbe V."/>
            <person name="Fonknechten N."/>
            <person name="Vallenet D."/>
            <person name="Segurens B."/>
            <person name="Schenowitz-Truong C."/>
            <person name="Medigue C."/>
            <person name="Collingro A."/>
            <person name="Snel B."/>
            <person name="Dutilh B.E."/>
            <person name="OpDenCamp H.J.M."/>
            <person name="vanDerDrift C."/>
            <person name="Cirpus I."/>
            <person name="vanDePas-Schoonen K.T."/>
            <person name="Harhangi H.R."/>
            <person name="vanNiftrik L."/>
            <person name="Schmid M."/>
            <person name="Keltjens J."/>
            <person name="vanDeVossenberg J."/>
            <person name="Kartal B."/>
            <person name="Meier H."/>
            <person name="Frishman D."/>
            <person name="Huynen M.A."/>
            <person name="Mewes H."/>
            <person name="Weissenbach J."/>
            <person name="Jetten M.S.M."/>
            <person name="Wagner M."/>
            <person name="LePaslier D."/>
        </authorList>
    </citation>
    <scope>NUCLEOTIDE SEQUENCE</scope>
</reference>
<evidence type="ECO:0008006" key="2">
    <source>
        <dbReference type="Google" id="ProtNLM"/>
    </source>
</evidence>
<accession>Q1PXE9</accession>
<dbReference type="Pfam" id="PF09720">
    <property type="entry name" value="Unstab_antitox"/>
    <property type="match status" value="1"/>
</dbReference>
<gene>
    <name evidence="1" type="ORF">kustc1149</name>
</gene>
<dbReference type="AlphaFoldDB" id="Q1PXE9"/>
<dbReference type="EMBL" id="CT573073">
    <property type="protein sequence ID" value="CAJ71894.1"/>
    <property type="molecule type" value="Genomic_DNA"/>
</dbReference>
<proteinExistence type="predicted"/>
<organism evidence="1">
    <name type="scientific">Kuenenia stuttgartiensis</name>
    <dbReference type="NCBI Taxonomy" id="174633"/>
    <lineage>
        <taxon>Bacteria</taxon>
        <taxon>Pseudomonadati</taxon>
        <taxon>Planctomycetota</taxon>
        <taxon>Candidatus Brocadiia</taxon>
        <taxon>Candidatus Brocadiales</taxon>
        <taxon>Candidatus Brocadiaceae</taxon>
        <taxon>Candidatus Kuenenia</taxon>
    </lineage>
</organism>
<protein>
    <recommendedName>
        <fullName evidence="2">Addiction module component</fullName>
    </recommendedName>
</protein>
<sequence>MIIPEIKKMSTVEHLQAMEELWDALCHEEHEIESPAWHEEILDKRKKKIESGKAEFISIEELKTKTRQ</sequence>